<dbReference type="InterPro" id="IPR050748">
    <property type="entry name" value="Glycosyltrans_8_dom-fam"/>
</dbReference>
<dbReference type="EC" id="2.4.1.44" evidence="4"/>
<evidence type="ECO:0000256" key="3">
    <source>
        <dbReference type="ARBA" id="ARBA00022723"/>
    </source>
</evidence>
<proteinExistence type="predicted"/>
<evidence type="ECO:0000256" key="1">
    <source>
        <dbReference type="ARBA" id="ARBA00022676"/>
    </source>
</evidence>
<comment type="caution">
    <text evidence="4">The sequence shown here is derived from an EMBL/GenBank/DDBJ whole genome shotgun (WGS) entry which is preliminary data.</text>
</comment>
<keyword evidence="1 4" id="KW-0328">Glycosyltransferase</keyword>
<keyword evidence="2 4" id="KW-0808">Transferase</keyword>
<dbReference type="InterPro" id="IPR002495">
    <property type="entry name" value="Glyco_trans_8"/>
</dbReference>
<dbReference type="PANTHER" id="PTHR13778:SF47">
    <property type="entry name" value="LIPOPOLYSACCHARIDE 1,3-GALACTOSYLTRANSFERASE"/>
    <property type="match status" value="1"/>
</dbReference>
<dbReference type="PANTHER" id="PTHR13778">
    <property type="entry name" value="GLYCOSYLTRANSFERASE 8 DOMAIN-CONTAINING PROTEIN"/>
    <property type="match status" value="1"/>
</dbReference>
<dbReference type="EMBL" id="AATQVU010000012">
    <property type="protein sequence ID" value="EFO3165350.1"/>
    <property type="molecule type" value="Genomic_DNA"/>
</dbReference>
<dbReference type="Gene3D" id="3.90.550.10">
    <property type="entry name" value="Spore Coat Polysaccharide Biosynthesis Protein SpsA, Chain A"/>
    <property type="match status" value="1"/>
</dbReference>
<feature type="non-terminal residue" evidence="4">
    <location>
        <position position="265"/>
    </location>
</feature>
<dbReference type="NCBIfam" id="NF011718">
    <property type="entry name" value="PRK15171.1"/>
    <property type="match status" value="1"/>
</dbReference>
<organism evidence="4 5">
    <name type="scientific">Escherichia coli O8</name>
    <dbReference type="NCBI Taxonomy" id="1010796"/>
    <lineage>
        <taxon>Bacteria</taxon>
        <taxon>Pseudomonadati</taxon>
        <taxon>Pseudomonadota</taxon>
        <taxon>Gammaproteobacteria</taxon>
        <taxon>Enterobacterales</taxon>
        <taxon>Enterobacteriaceae</taxon>
        <taxon>Escherichia</taxon>
    </lineage>
</organism>
<dbReference type="InterPro" id="IPR029044">
    <property type="entry name" value="Nucleotide-diphossugar_trans"/>
</dbReference>
<dbReference type="SUPFAM" id="SSF53448">
    <property type="entry name" value="Nucleotide-diphospho-sugar transferases"/>
    <property type="match status" value="1"/>
</dbReference>
<sequence>MSAHYFNPQEMITKTIIFDERPAASVASSFHVAYGIDKNFLFGCGVSITSVLLHNNDVSFVFHVFIDDIPEADIQRLAQLAKSYRTCIQIHLVNCERLKALPTTKNWSIAMYFRFVIADYFIDQQDKVLYLDADIACQGNLKPLITMDLANNIVAVVTERDANWWSLRGQSLQCNELEKGYFNSGVLLINTLAWAQESVSAKAMSMLADKAVVSRLTYMDQDILNLILSGKVKFIDAKYNTQFSLNYELKKSFVCPINDETVLIH</sequence>
<dbReference type="Proteomes" id="UP000735456">
    <property type="component" value="Unassembled WGS sequence"/>
</dbReference>
<dbReference type="Pfam" id="PF01501">
    <property type="entry name" value="Glyco_transf_8"/>
    <property type="match status" value="1"/>
</dbReference>
<gene>
    <name evidence="4" type="ORF">DP913_09885</name>
</gene>
<dbReference type="AlphaFoldDB" id="A0A9P2I832"/>
<keyword evidence="3" id="KW-0479">Metal-binding</keyword>
<evidence type="ECO:0000313" key="5">
    <source>
        <dbReference type="Proteomes" id="UP000735456"/>
    </source>
</evidence>
<accession>A0A9P2I832</accession>
<protein>
    <submittedName>
        <fullName evidence="4">Lipopolysaccharide 3-alpha-galactosyltransferase</fullName>
        <ecNumber evidence="4">2.4.1.44</ecNumber>
    </submittedName>
</protein>
<dbReference type="GO" id="GO:0008918">
    <property type="term" value="F:lipopolysaccharide 3-alpha-galactosyltransferase activity"/>
    <property type="evidence" value="ECO:0007669"/>
    <property type="project" value="UniProtKB-EC"/>
</dbReference>
<dbReference type="GO" id="GO:0046872">
    <property type="term" value="F:metal ion binding"/>
    <property type="evidence" value="ECO:0007669"/>
    <property type="project" value="UniProtKB-KW"/>
</dbReference>
<dbReference type="CDD" id="cd04194">
    <property type="entry name" value="GT8_A4GalT_like"/>
    <property type="match status" value="1"/>
</dbReference>
<reference evidence="4" key="1">
    <citation type="submission" date="2018-06" db="EMBL/GenBank/DDBJ databases">
        <authorList>
            <consortium name="GenomeTrakr network: Whole genome sequencing for foodborne pathogen traceback"/>
        </authorList>
    </citation>
    <scope>NUCLEOTIDE SEQUENCE</scope>
    <source>
        <strain evidence="4">PSU-0700</strain>
    </source>
</reference>
<name>A0A9P2I832_ECOLX</name>
<evidence type="ECO:0000256" key="2">
    <source>
        <dbReference type="ARBA" id="ARBA00022679"/>
    </source>
</evidence>
<evidence type="ECO:0000313" key="4">
    <source>
        <dbReference type="EMBL" id="EFO3165350.1"/>
    </source>
</evidence>